<dbReference type="CDD" id="cd00067">
    <property type="entry name" value="GAL4"/>
    <property type="match status" value="1"/>
</dbReference>
<dbReference type="GeneID" id="81364291"/>
<evidence type="ECO:0000313" key="9">
    <source>
        <dbReference type="Proteomes" id="UP001147747"/>
    </source>
</evidence>
<accession>A0A9X0BEA9</accession>
<dbReference type="PROSITE" id="PS50048">
    <property type="entry name" value="ZN2_CY6_FUNGAL_2"/>
    <property type="match status" value="1"/>
</dbReference>
<reference evidence="8" key="2">
    <citation type="journal article" date="2023" name="IMA Fungus">
        <title>Comparative genomic study of the Penicillium genus elucidates a diverse pangenome and 15 lateral gene transfer events.</title>
        <authorList>
            <person name="Petersen C."/>
            <person name="Sorensen T."/>
            <person name="Nielsen M.R."/>
            <person name="Sondergaard T.E."/>
            <person name="Sorensen J.L."/>
            <person name="Fitzpatrick D.A."/>
            <person name="Frisvad J.C."/>
            <person name="Nielsen K.L."/>
        </authorList>
    </citation>
    <scope>NUCLEOTIDE SEQUENCE</scope>
    <source>
        <strain evidence="8">IBT 29677</strain>
    </source>
</reference>
<dbReference type="SUPFAM" id="SSF57701">
    <property type="entry name" value="Zn2/Cys6 DNA-binding domain"/>
    <property type="match status" value="1"/>
</dbReference>
<proteinExistence type="predicted"/>
<feature type="domain" description="Zn(2)-C6 fungal-type" evidence="7">
    <location>
        <begin position="25"/>
        <end position="55"/>
    </location>
</feature>
<dbReference type="GO" id="GO:0000981">
    <property type="term" value="F:DNA-binding transcription factor activity, RNA polymerase II-specific"/>
    <property type="evidence" value="ECO:0007669"/>
    <property type="project" value="InterPro"/>
</dbReference>
<evidence type="ECO:0000256" key="2">
    <source>
        <dbReference type="ARBA" id="ARBA00023015"/>
    </source>
</evidence>
<dbReference type="SMART" id="SM00906">
    <property type="entry name" value="Fungal_trans"/>
    <property type="match status" value="1"/>
</dbReference>
<dbReference type="Proteomes" id="UP001147747">
    <property type="component" value="Unassembled WGS sequence"/>
</dbReference>
<comment type="caution">
    <text evidence="8">The sequence shown here is derived from an EMBL/GenBank/DDBJ whole genome shotgun (WGS) entry which is preliminary data.</text>
</comment>
<dbReference type="PANTHER" id="PTHR47654:SF5">
    <property type="entry name" value="TRANSCRIPTION FACTOR DOMAIN-CONTAINING PROTEIN"/>
    <property type="match status" value="1"/>
</dbReference>
<dbReference type="Gene3D" id="4.10.240.10">
    <property type="entry name" value="Zn(2)-C6 fungal-type DNA-binding domain"/>
    <property type="match status" value="1"/>
</dbReference>
<dbReference type="InterPro" id="IPR001138">
    <property type="entry name" value="Zn2Cys6_DnaBD"/>
</dbReference>
<dbReference type="AlphaFoldDB" id="A0A9X0BEA9"/>
<name>A0A9X0BEA9_9EURO</name>
<dbReference type="GO" id="GO:0006351">
    <property type="term" value="P:DNA-templated transcription"/>
    <property type="evidence" value="ECO:0007669"/>
    <property type="project" value="InterPro"/>
</dbReference>
<reference evidence="8" key="1">
    <citation type="submission" date="2022-12" db="EMBL/GenBank/DDBJ databases">
        <authorList>
            <person name="Petersen C."/>
        </authorList>
    </citation>
    <scope>NUCLEOTIDE SEQUENCE</scope>
    <source>
        <strain evidence="8">IBT 29677</strain>
    </source>
</reference>
<dbReference type="CDD" id="cd12148">
    <property type="entry name" value="fungal_TF_MHR"/>
    <property type="match status" value="1"/>
</dbReference>
<organism evidence="8 9">
    <name type="scientific">Penicillium cosmopolitanum</name>
    <dbReference type="NCBI Taxonomy" id="1131564"/>
    <lineage>
        <taxon>Eukaryota</taxon>
        <taxon>Fungi</taxon>
        <taxon>Dikarya</taxon>
        <taxon>Ascomycota</taxon>
        <taxon>Pezizomycotina</taxon>
        <taxon>Eurotiomycetes</taxon>
        <taxon>Eurotiomycetidae</taxon>
        <taxon>Eurotiales</taxon>
        <taxon>Aspergillaceae</taxon>
        <taxon>Penicillium</taxon>
    </lineage>
</organism>
<dbReference type="GO" id="GO:0008270">
    <property type="term" value="F:zinc ion binding"/>
    <property type="evidence" value="ECO:0007669"/>
    <property type="project" value="InterPro"/>
</dbReference>
<dbReference type="EMBL" id="JAPZBU010000003">
    <property type="protein sequence ID" value="KAJ5414047.1"/>
    <property type="molecule type" value="Genomic_DNA"/>
</dbReference>
<dbReference type="PROSITE" id="PS00463">
    <property type="entry name" value="ZN2_CY6_FUNGAL_1"/>
    <property type="match status" value="1"/>
</dbReference>
<gene>
    <name evidence="8" type="ORF">N7509_000674</name>
</gene>
<keyword evidence="1" id="KW-0479">Metal-binding</keyword>
<dbReference type="PANTHER" id="PTHR47654">
    <property type="entry name" value="ZN(II)2CYS6 TRANSCRIPTION FACTOR (EUROFUNG)-RELATED"/>
    <property type="match status" value="1"/>
</dbReference>
<evidence type="ECO:0000256" key="1">
    <source>
        <dbReference type="ARBA" id="ARBA00022723"/>
    </source>
</evidence>
<dbReference type="GO" id="GO:0003677">
    <property type="term" value="F:DNA binding"/>
    <property type="evidence" value="ECO:0007669"/>
    <property type="project" value="UniProtKB-KW"/>
</dbReference>
<keyword evidence="3" id="KW-0238">DNA-binding</keyword>
<evidence type="ECO:0000256" key="4">
    <source>
        <dbReference type="ARBA" id="ARBA00023163"/>
    </source>
</evidence>
<dbReference type="InterPro" id="IPR053230">
    <property type="entry name" value="Trans_reg_galc"/>
</dbReference>
<evidence type="ECO:0000313" key="8">
    <source>
        <dbReference type="EMBL" id="KAJ5414047.1"/>
    </source>
</evidence>
<keyword evidence="5" id="KW-0539">Nucleus</keyword>
<evidence type="ECO:0000256" key="3">
    <source>
        <dbReference type="ARBA" id="ARBA00023125"/>
    </source>
</evidence>
<evidence type="ECO:0000256" key="5">
    <source>
        <dbReference type="ARBA" id="ARBA00023242"/>
    </source>
</evidence>
<feature type="compositionally biased region" description="Polar residues" evidence="6">
    <location>
        <begin position="677"/>
        <end position="688"/>
    </location>
</feature>
<evidence type="ECO:0000259" key="7">
    <source>
        <dbReference type="PROSITE" id="PS50048"/>
    </source>
</evidence>
<dbReference type="OrthoDB" id="5296287at2759"/>
<dbReference type="RefSeq" id="XP_056493893.1">
    <property type="nucleotide sequence ID" value="XM_056625311.1"/>
</dbReference>
<keyword evidence="9" id="KW-1185">Reference proteome</keyword>
<feature type="compositionally biased region" description="Polar residues" evidence="6">
    <location>
        <begin position="659"/>
        <end position="668"/>
    </location>
</feature>
<protein>
    <recommendedName>
        <fullName evidence="7">Zn(2)-C6 fungal-type domain-containing protein</fullName>
    </recommendedName>
</protein>
<dbReference type="SMART" id="SM00066">
    <property type="entry name" value="GAL4"/>
    <property type="match status" value="1"/>
</dbReference>
<dbReference type="Pfam" id="PF00172">
    <property type="entry name" value="Zn_clus"/>
    <property type="match status" value="1"/>
</dbReference>
<keyword evidence="4" id="KW-0804">Transcription</keyword>
<dbReference type="InterPro" id="IPR036864">
    <property type="entry name" value="Zn2-C6_fun-type_DNA-bd_sf"/>
</dbReference>
<dbReference type="Pfam" id="PF04082">
    <property type="entry name" value="Fungal_trans"/>
    <property type="match status" value="1"/>
</dbReference>
<feature type="region of interest" description="Disordered" evidence="6">
    <location>
        <begin position="659"/>
        <end position="688"/>
    </location>
</feature>
<keyword evidence="2" id="KW-0805">Transcription regulation</keyword>
<sequence>MSDRVAIPRLLNTHIRQKPGRTGRACDECRSRKAKCDGVKPTCSFCVKQQTTCNYSEPKRKREQTELGLARDRADGFEKVLREILNEVDLPVSKKIKEVLKLSSLSQQARKSLSFSSVPSSPSSVGSLDAVDVLDEDLNRSQDSRAIGYLGGSSEVSWMRSLEMKSAGLSNNEQNSETSHSWPPSRIAPTASMNYHIEPAAYPAEEVDNVYSLPEKLSAERLLEIYMDSVQPSLPVIRSDLFKDQFDSFTSGRSGHPGRKWLAVLNLVFAISTKLCQHSGQDTQNMGHLFFFAGANVEHFRKAWKMIGIATRSSISLGLHLRATHHDLNVQALEARHRLFWSIFILENLLSDMTGRASGLSSIYCSVPPPLASRDMCPFTNGSQKGRVDPAPESPPMNWTMDQEHKHLKAQRNLTKTMEATHELYFFCLVDITSISHAASASVYNREALKLGWSEIQSRIDFYNEIMLDWLSGLPDCLKFDKLNSVPVLSPQQAYGASLALHYHSARIVLNRPCVTRQKGGKSFKGHLSRTRKDIEMTCLQSALAILSIFPEEPSTSWFRCVTWWNILHFLVQSTTIFLINLSYLDSTKSQGSSPTSDTRVDQFQTSATTINPDTIIAATRKALLWLSHLGQTDASARRAFNLCNNCIRRMDLDYTDLASPTRTNYPSESPRLEVPTDQSHQQYRSKHNVPNSQFVGSRSFGFDGKIDTASLPVKFEDKEEPGLIYPLIGTLAVDVDMSDYIPDLESATLDDVLQCLAA</sequence>
<evidence type="ECO:0000256" key="6">
    <source>
        <dbReference type="SAM" id="MobiDB-lite"/>
    </source>
</evidence>
<dbReference type="InterPro" id="IPR007219">
    <property type="entry name" value="XnlR_reg_dom"/>
</dbReference>